<evidence type="ECO:0000313" key="2">
    <source>
        <dbReference type="EMBL" id="KAH7092480.1"/>
    </source>
</evidence>
<protein>
    <submittedName>
        <fullName evidence="2">Uncharacterized protein</fullName>
    </submittedName>
</protein>
<evidence type="ECO:0000256" key="1">
    <source>
        <dbReference type="SAM" id="Phobius"/>
    </source>
</evidence>
<keyword evidence="3" id="KW-1185">Reference proteome</keyword>
<evidence type="ECO:0000313" key="3">
    <source>
        <dbReference type="Proteomes" id="UP000813461"/>
    </source>
</evidence>
<reference evidence="2" key="1">
    <citation type="journal article" date="2021" name="Nat. Commun.">
        <title>Genetic determinants of endophytism in the Arabidopsis root mycobiome.</title>
        <authorList>
            <person name="Mesny F."/>
            <person name="Miyauchi S."/>
            <person name="Thiergart T."/>
            <person name="Pickel B."/>
            <person name="Atanasova L."/>
            <person name="Karlsson M."/>
            <person name="Huettel B."/>
            <person name="Barry K.W."/>
            <person name="Haridas S."/>
            <person name="Chen C."/>
            <person name="Bauer D."/>
            <person name="Andreopoulos W."/>
            <person name="Pangilinan J."/>
            <person name="LaButti K."/>
            <person name="Riley R."/>
            <person name="Lipzen A."/>
            <person name="Clum A."/>
            <person name="Drula E."/>
            <person name="Henrissat B."/>
            <person name="Kohler A."/>
            <person name="Grigoriev I.V."/>
            <person name="Martin F.M."/>
            <person name="Hacquard S."/>
        </authorList>
    </citation>
    <scope>NUCLEOTIDE SEQUENCE</scope>
    <source>
        <strain evidence="2">MPI-SDFR-AT-0120</strain>
    </source>
</reference>
<accession>A0A8K0W3H5</accession>
<dbReference type="Proteomes" id="UP000813461">
    <property type="component" value="Unassembled WGS sequence"/>
</dbReference>
<sequence>MGRHRKQHTPAQPITHDPRPPLVLELFLIPFSAVCLILACIYMSQVKHAPTWSNLPYVSWSSAGSGSAYFVPPGVTFIFSCFNMWAYRTIAMPLLYSLIYACIMCAGWITTIAWWFQCHINLWEIEDRFCYQLSLRSGSGKQEFRNVDDSLLNASLAFAILILILYIVYVAVAGIDLHHWQKARRSGTRTGYVNGYTGSNGGTGAYTIGLVYLPWSGDGSGCGGGSGGGGDGGGGGGGDGGGGGC</sequence>
<name>A0A8K0W3H5_9PLEO</name>
<feature type="transmembrane region" description="Helical" evidence="1">
    <location>
        <begin position="154"/>
        <end position="175"/>
    </location>
</feature>
<dbReference type="EMBL" id="JAGMVJ010000003">
    <property type="protein sequence ID" value="KAH7092480.1"/>
    <property type="molecule type" value="Genomic_DNA"/>
</dbReference>
<feature type="transmembrane region" description="Helical" evidence="1">
    <location>
        <begin position="21"/>
        <end position="46"/>
    </location>
</feature>
<feature type="transmembrane region" description="Helical" evidence="1">
    <location>
        <begin position="66"/>
        <end position="87"/>
    </location>
</feature>
<comment type="caution">
    <text evidence="2">The sequence shown here is derived from an EMBL/GenBank/DDBJ whole genome shotgun (WGS) entry which is preliminary data.</text>
</comment>
<organism evidence="2 3">
    <name type="scientific">Paraphoma chrysanthemicola</name>
    <dbReference type="NCBI Taxonomy" id="798071"/>
    <lineage>
        <taxon>Eukaryota</taxon>
        <taxon>Fungi</taxon>
        <taxon>Dikarya</taxon>
        <taxon>Ascomycota</taxon>
        <taxon>Pezizomycotina</taxon>
        <taxon>Dothideomycetes</taxon>
        <taxon>Pleosporomycetidae</taxon>
        <taxon>Pleosporales</taxon>
        <taxon>Pleosporineae</taxon>
        <taxon>Phaeosphaeriaceae</taxon>
        <taxon>Paraphoma</taxon>
    </lineage>
</organism>
<gene>
    <name evidence="2" type="ORF">FB567DRAFT_517289</name>
</gene>
<keyword evidence="1" id="KW-0472">Membrane</keyword>
<feature type="transmembrane region" description="Helical" evidence="1">
    <location>
        <begin position="94"/>
        <end position="116"/>
    </location>
</feature>
<dbReference type="OrthoDB" id="3788217at2759"/>
<keyword evidence="1" id="KW-0812">Transmembrane</keyword>
<keyword evidence="1" id="KW-1133">Transmembrane helix</keyword>
<proteinExistence type="predicted"/>
<dbReference type="AlphaFoldDB" id="A0A8K0W3H5"/>